<name>A0A7S2R026_9STRA</name>
<dbReference type="Pfam" id="PF20710">
    <property type="entry name" value="DUF6824"/>
    <property type="match status" value="1"/>
</dbReference>
<feature type="domain" description="DUF6824" evidence="1">
    <location>
        <begin position="29"/>
        <end position="115"/>
    </location>
</feature>
<evidence type="ECO:0000259" key="1">
    <source>
        <dbReference type="Pfam" id="PF20710"/>
    </source>
</evidence>
<accession>A0A7S2R026</accession>
<protein>
    <recommendedName>
        <fullName evidence="1">DUF6824 domain-containing protein</fullName>
    </recommendedName>
</protein>
<dbReference type="InterPro" id="IPR049227">
    <property type="entry name" value="DUF6824"/>
</dbReference>
<sequence length="157" mass="17919">MLNLMTMPYQESADPQIILKKGYQPRPHDVIFKNGTFLNINAGNQQLCMMIIENYEQYGSSKHGNGRESIIYDIINQILRGNLHQGIFVQRDASPKDQWKMMTIGEAFSKIESALEDMCREGSSESKTEPDVNGTGLRAIARLLETQRRILDELLKE</sequence>
<organism evidence="2">
    <name type="scientific">Eucampia antarctica</name>
    <dbReference type="NCBI Taxonomy" id="49252"/>
    <lineage>
        <taxon>Eukaryota</taxon>
        <taxon>Sar</taxon>
        <taxon>Stramenopiles</taxon>
        <taxon>Ochrophyta</taxon>
        <taxon>Bacillariophyta</taxon>
        <taxon>Mediophyceae</taxon>
        <taxon>Biddulphiophycidae</taxon>
        <taxon>Hemiaulales</taxon>
        <taxon>Hemiaulaceae</taxon>
        <taxon>Eucampia</taxon>
    </lineage>
</organism>
<proteinExistence type="predicted"/>
<gene>
    <name evidence="2" type="ORF">EANT1437_LOCUS354</name>
</gene>
<dbReference type="EMBL" id="HBHI01000844">
    <property type="protein sequence ID" value="CAD9656555.1"/>
    <property type="molecule type" value="Transcribed_RNA"/>
</dbReference>
<reference evidence="2" key="1">
    <citation type="submission" date="2021-01" db="EMBL/GenBank/DDBJ databases">
        <authorList>
            <person name="Corre E."/>
            <person name="Pelletier E."/>
            <person name="Niang G."/>
            <person name="Scheremetjew M."/>
            <person name="Finn R."/>
            <person name="Kale V."/>
            <person name="Holt S."/>
            <person name="Cochrane G."/>
            <person name="Meng A."/>
            <person name="Brown T."/>
            <person name="Cohen L."/>
        </authorList>
    </citation>
    <scope>NUCLEOTIDE SEQUENCE</scope>
    <source>
        <strain evidence="2">CCMP1452</strain>
    </source>
</reference>
<evidence type="ECO:0000313" key="2">
    <source>
        <dbReference type="EMBL" id="CAD9656555.1"/>
    </source>
</evidence>
<dbReference type="AlphaFoldDB" id="A0A7S2R026"/>